<dbReference type="InterPro" id="IPR019271">
    <property type="entry name" value="DUF2284_metal-binding"/>
</dbReference>
<dbReference type="AlphaFoldDB" id="A0A645FUA7"/>
<proteinExistence type="predicted"/>
<evidence type="ECO:0000313" key="1">
    <source>
        <dbReference type="EMBL" id="MPN18077.1"/>
    </source>
</evidence>
<dbReference type="EMBL" id="VSSQ01065331">
    <property type="protein sequence ID" value="MPN18077.1"/>
    <property type="molecule type" value="Genomic_DNA"/>
</dbReference>
<name>A0A645FUA7_9ZZZZ</name>
<sequence length="225" mass="25832">MKLPIKVRLKQLKKAELFEAYKKEEVLGYCQQCNNYGKNFSCPDLMFDTKSYLEPYNYATIIMTEIDTQPIKEQIDKLEIANLSSRVFNNYIKDKQDEVVDISSVISMYAFNDIKDQMTDKLIEIEKDIDNTVGLLPGSCTKCVTCFKQQGKTCIYPEALRYSLEALGFMVSDIYKQCFDLELGWTNGELPVAFYSCSALMTKEKINETMILDKLNGIVLNINES</sequence>
<comment type="caution">
    <text evidence="1">The sequence shown here is derived from an EMBL/GenBank/DDBJ whole genome shotgun (WGS) entry which is preliminary data.</text>
</comment>
<dbReference type="Pfam" id="PF10050">
    <property type="entry name" value="DUF2284"/>
    <property type="match status" value="1"/>
</dbReference>
<reference evidence="1" key="1">
    <citation type="submission" date="2019-08" db="EMBL/GenBank/DDBJ databases">
        <authorList>
            <person name="Kucharzyk K."/>
            <person name="Murdoch R.W."/>
            <person name="Higgins S."/>
            <person name="Loffler F."/>
        </authorList>
    </citation>
    <scope>NUCLEOTIDE SEQUENCE</scope>
</reference>
<gene>
    <name evidence="1" type="ORF">SDC9_165435</name>
</gene>
<protein>
    <recommendedName>
        <fullName evidence="2">Metal-binding protein</fullName>
    </recommendedName>
</protein>
<accession>A0A645FUA7</accession>
<evidence type="ECO:0008006" key="2">
    <source>
        <dbReference type="Google" id="ProtNLM"/>
    </source>
</evidence>
<organism evidence="1">
    <name type="scientific">bioreactor metagenome</name>
    <dbReference type="NCBI Taxonomy" id="1076179"/>
    <lineage>
        <taxon>unclassified sequences</taxon>
        <taxon>metagenomes</taxon>
        <taxon>ecological metagenomes</taxon>
    </lineage>
</organism>